<organism evidence="2 3">
    <name type="scientific">Cichlidogyrus casuarinus</name>
    <dbReference type="NCBI Taxonomy" id="1844966"/>
    <lineage>
        <taxon>Eukaryota</taxon>
        <taxon>Metazoa</taxon>
        <taxon>Spiralia</taxon>
        <taxon>Lophotrochozoa</taxon>
        <taxon>Platyhelminthes</taxon>
        <taxon>Monogenea</taxon>
        <taxon>Monopisthocotylea</taxon>
        <taxon>Dactylogyridea</taxon>
        <taxon>Ancyrocephalidae</taxon>
        <taxon>Cichlidogyrus</taxon>
    </lineage>
</organism>
<evidence type="ECO:0000313" key="2">
    <source>
        <dbReference type="EMBL" id="KAL3309411.1"/>
    </source>
</evidence>
<evidence type="ECO:0000313" key="3">
    <source>
        <dbReference type="Proteomes" id="UP001626550"/>
    </source>
</evidence>
<feature type="transmembrane region" description="Helical" evidence="1">
    <location>
        <begin position="48"/>
        <end position="65"/>
    </location>
</feature>
<keyword evidence="1" id="KW-0472">Membrane</keyword>
<protein>
    <submittedName>
        <fullName evidence="2">Uncharacterized protein</fullName>
    </submittedName>
</protein>
<evidence type="ECO:0000256" key="1">
    <source>
        <dbReference type="SAM" id="Phobius"/>
    </source>
</evidence>
<sequence length="70" mass="7880">MRTARFLSVVVSINQEGGGLAEQRKLQLLKKGAACFRIVRLKLPIERIKHFLLLLLLLILARFAGTDSAY</sequence>
<keyword evidence="1" id="KW-0812">Transmembrane</keyword>
<accession>A0ABD2PUH0</accession>
<name>A0ABD2PUH0_9PLAT</name>
<keyword evidence="3" id="KW-1185">Reference proteome</keyword>
<dbReference type="Proteomes" id="UP001626550">
    <property type="component" value="Unassembled WGS sequence"/>
</dbReference>
<keyword evidence="1" id="KW-1133">Transmembrane helix</keyword>
<gene>
    <name evidence="2" type="ORF">Ciccas_012043</name>
</gene>
<reference evidence="2 3" key="1">
    <citation type="submission" date="2024-11" db="EMBL/GenBank/DDBJ databases">
        <title>Adaptive evolution of stress response genes in parasites aligns with host niche diversity.</title>
        <authorList>
            <person name="Hahn C."/>
            <person name="Resl P."/>
        </authorList>
    </citation>
    <scope>NUCLEOTIDE SEQUENCE [LARGE SCALE GENOMIC DNA]</scope>
    <source>
        <strain evidence="2">EGGRZ-B1_66</strain>
        <tissue evidence="2">Body</tissue>
    </source>
</reference>
<proteinExistence type="predicted"/>
<dbReference type="AlphaFoldDB" id="A0ABD2PUH0"/>
<dbReference type="EMBL" id="JBJKFK010003949">
    <property type="protein sequence ID" value="KAL3309411.1"/>
    <property type="molecule type" value="Genomic_DNA"/>
</dbReference>
<comment type="caution">
    <text evidence="2">The sequence shown here is derived from an EMBL/GenBank/DDBJ whole genome shotgun (WGS) entry which is preliminary data.</text>
</comment>